<protein>
    <recommendedName>
        <fullName evidence="3">Rhamnan synthesis protein F</fullName>
    </recommendedName>
</protein>
<comment type="caution">
    <text evidence="1">The sequence shown here is derived from an EMBL/GenBank/DDBJ whole genome shotgun (WGS) entry which is preliminary data.</text>
</comment>
<evidence type="ECO:0000313" key="1">
    <source>
        <dbReference type="EMBL" id="MBO8456503.1"/>
    </source>
</evidence>
<evidence type="ECO:0000313" key="2">
    <source>
        <dbReference type="Proteomes" id="UP000823617"/>
    </source>
</evidence>
<dbReference type="Pfam" id="PF05045">
    <property type="entry name" value="RgpF"/>
    <property type="match status" value="1"/>
</dbReference>
<accession>A0A9D9HMD2</accession>
<gene>
    <name evidence="1" type="ORF">IAC08_08930</name>
</gene>
<evidence type="ECO:0008006" key="3">
    <source>
        <dbReference type="Google" id="ProtNLM"/>
    </source>
</evidence>
<proteinExistence type="predicted"/>
<name>A0A9D9HMD2_9BACT</name>
<dbReference type="EMBL" id="JADIMK010000098">
    <property type="protein sequence ID" value="MBO8456503.1"/>
    <property type="molecule type" value="Genomic_DNA"/>
</dbReference>
<organism evidence="1 2">
    <name type="scientific">Candidatus Cryptobacteroides intestinigallinarum</name>
    <dbReference type="NCBI Taxonomy" id="2840767"/>
    <lineage>
        <taxon>Bacteria</taxon>
        <taxon>Pseudomonadati</taxon>
        <taxon>Bacteroidota</taxon>
        <taxon>Bacteroidia</taxon>
        <taxon>Bacteroidales</taxon>
        <taxon>Candidatus Cryptobacteroides</taxon>
    </lineage>
</organism>
<reference evidence="1" key="2">
    <citation type="journal article" date="2021" name="PeerJ">
        <title>Extensive microbial diversity within the chicken gut microbiome revealed by metagenomics and culture.</title>
        <authorList>
            <person name="Gilroy R."/>
            <person name="Ravi A."/>
            <person name="Getino M."/>
            <person name="Pursley I."/>
            <person name="Horton D.L."/>
            <person name="Alikhan N.F."/>
            <person name="Baker D."/>
            <person name="Gharbi K."/>
            <person name="Hall N."/>
            <person name="Watson M."/>
            <person name="Adriaenssens E.M."/>
            <person name="Foster-Nyarko E."/>
            <person name="Jarju S."/>
            <person name="Secka A."/>
            <person name="Antonio M."/>
            <person name="Oren A."/>
            <person name="Chaudhuri R.R."/>
            <person name="La Ragione R."/>
            <person name="Hildebrand F."/>
            <person name="Pallen M.J."/>
        </authorList>
    </citation>
    <scope>NUCLEOTIDE SEQUENCE</scope>
    <source>
        <strain evidence="1">B1-3475</strain>
    </source>
</reference>
<dbReference type="InterPro" id="IPR007739">
    <property type="entry name" value="RgpF"/>
</dbReference>
<sequence>MKLLVHLHVYYHDQVGYFAEKLRNISGCEWSLFVTMSTPDAGSESVLRSVKPDVVFIRTANVGYDIWPFISVMKSVRLEDYDLVMKLHTKGPSSIAIHHVRLDGYGWRNALTEALLKDEGRFHRILSTFRDRLSTGLLCSDIFLMLPLPWTDEDSLALDKELSRIGLDVRDRHFCVGTMFIARTSCYRFLQEADITEDMFPKEQISHSGGTMAHVYERILSMAPSAYGFRARGLVTRPAVSAWLFTDRSFSALFKNIFSINREGYDRHKVLRVAGLKFRLK</sequence>
<dbReference type="AlphaFoldDB" id="A0A9D9HMD2"/>
<reference evidence="1" key="1">
    <citation type="submission" date="2020-10" db="EMBL/GenBank/DDBJ databases">
        <authorList>
            <person name="Gilroy R."/>
        </authorList>
    </citation>
    <scope>NUCLEOTIDE SEQUENCE</scope>
    <source>
        <strain evidence="1">B1-3475</strain>
    </source>
</reference>
<dbReference type="Proteomes" id="UP000823617">
    <property type="component" value="Unassembled WGS sequence"/>
</dbReference>